<dbReference type="KEGG" id="paun:MJA45_27790"/>
<dbReference type="Proteomes" id="UP001305702">
    <property type="component" value="Chromosome"/>
</dbReference>
<organism evidence="1 2">
    <name type="scientific">Paenibacillus aurantius</name>
    <dbReference type="NCBI Taxonomy" id="2918900"/>
    <lineage>
        <taxon>Bacteria</taxon>
        <taxon>Bacillati</taxon>
        <taxon>Bacillota</taxon>
        <taxon>Bacilli</taxon>
        <taxon>Bacillales</taxon>
        <taxon>Paenibacillaceae</taxon>
        <taxon>Paenibacillus</taxon>
    </lineage>
</organism>
<dbReference type="Gene3D" id="2.60.20.10">
    <property type="entry name" value="Crystallins"/>
    <property type="match status" value="1"/>
</dbReference>
<dbReference type="AlphaFoldDB" id="A0AA96LG53"/>
<keyword evidence="2" id="KW-1185">Reference proteome</keyword>
<protein>
    <submittedName>
        <fullName evidence="1">Uncharacterized protein</fullName>
    </submittedName>
</protein>
<dbReference type="SUPFAM" id="SSF49695">
    <property type="entry name" value="gamma-Crystallin-like"/>
    <property type="match status" value="1"/>
</dbReference>
<evidence type="ECO:0000313" key="2">
    <source>
        <dbReference type="Proteomes" id="UP001305702"/>
    </source>
</evidence>
<sequence>MPISAKKAVTSALASKAAVKKPVVLRTLPRLTLWADANFMGTRLRFRGNLGVRDLRVLSFNDVLSSFNLEGRRETTLVLFQDINYKGSRRVFRGAQAVALLSDFNDLTSSFVVSLRRLSTSQINRIQRLGAAPFGFAEVLPDGVVARKGKKVKK</sequence>
<dbReference type="InterPro" id="IPR011024">
    <property type="entry name" value="G_crystallin-like"/>
</dbReference>
<name>A0AA96LG53_9BACL</name>
<accession>A0AA96LG53</accession>
<evidence type="ECO:0000313" key="1">
    <source>
        <dbReference type="EMBL" id="WNQ11356.1"/>
    </source>
</evidence>
<dbReference type="EMBL" id="CP130318">
    <property type="protein sequence ID" value="WNQ11356.1"/>
    <property type="molecule type" value="Genomic_DNA"/>
</dbReference>
<dbReference type="RefSeq" id="WP_315605132.1">
    <property type="nucleotide sequence ID" value="NZ_CP130318.1"/>
</dbReference>
<proteinExistence type="predicted"/>
<reference evidence="1 2" key="1">
    <citation type="submission" date="2022-02" db="EMBL/GenBank/DDBJ databases">
        <title>Paenibacillus sp. MBLB1776 Whole Genome Shotgun Sequencing.</title>
        <authorList>
            <person name="Hwang C.Y."/>
            <person name="Cho E.-S."/>
            <person name="Seo M.-J."/>
        </authorList>
    </citation>
    <scope>NUCLEOTIDE SEQUENCE [LARGE SCALE GENOMIC DNA]</scope>
    <source>
        <strain evidence="1 2">MBLB1776</strain>
    </source>
</reference>
<gene>
    <name evidence="1" type="ORF">MJA45_27790</name>
</gene>